<protein>
    <submittedName>
        <fullName evidence="4">Fibrinogen C-terminal domain-containing protein</fullName>
    </submittedName>
</protein>
<dbReference type="GO" id="GO:0005615">
    <property type="term" value="C:extracellular space"/>
    <property type="evidence" value="ECO:0007669"/>
    <property type="project" value="TreeGrafter"/>
</dbReference>
<keyword evidence="3" id="KW-1185">Reference proteome</keyword>
<dbReference type="Gene3D" id="3.90.215.10">
    <property type="entry name" value="Gamma Fibrinogen, chain A, domain 1"/>
    <property type="match status" value="1"/>
</dbReference>
<dbReference type="PANTHER" id="PTHR19143">
    <property type="entry name" value="FIBRINOGEN/TENASCIN/ANGIOPOEITIN"/>
    <property type="match status" value="1"/>
</dbReference>
<dbReference type="Proteomes" id="UP000887566">
    <property type="component" value="Unplaced"/>
</dbReference>
<accession>A0A914VD59</accession>
<evidence type="ECO:0000313" key="4">
    <source>
        <dbReference type="WBParaSite" id="PSAMB.scaffold1733size28308.g14592.t1"/>
    </source>
</evidence>
<feature type="transmembrane region" description="Helical" evidence="1">
    <location>
        <begin position="29"/>
        <end position="55"/>
    </location>
</feature>
<dbReference type="InterPro" id="IPR014716">
    <property type="entry name" value="Fibrinogen_a/b/g_C_1"/>
</dbReference>
<keyword evidence="1" id="KW-1133">Transmembrane helix</keyword>
<dbReference type="PROSITE" id="PS51406">
    <property type="entry name" value="FIBRINOGEN_C_2"/>
    <property type="match status" value="1"/>
</dbReference>
<dbReference type="PANTHER" id="PTHR19143:SF327">
    <property type="entry name" value="FI21813P1-RELATED"/>
    <property type="match status" value="1"/>
</dbReference>
<dbReference type="InterPro" id="IPR050373">
    <property type="entry name" value="Fibrinogen_C-term_domain"/>
</dbReference>
<keyword evidence="1" id="KW-0472">Membrane</keyword>
<dbReference type="SUPFAM" id="SSF56496">
    <property type="entry name" value="Fibrinogen C-terminal domain-like"/>
    <property type="match status" value="1"/>
</dbReference>
<proteinExistence type="predicted"/>
<name>A0A914VD59_9BILA</name>
<dbReference type="NCBIfam" id="NF040941">
    <property type="entry name" value="GGGWT_bact"/>
    <property type="match status" value="1"/>
</dbReference>
<dbReference type="InterPro" id="IPR036056">
    <property type="entry name" value="Fibrinogen-like_C"/>
</dbReference>
<dbReference type="Pfam" id="PF00147">
    <property type="entry name" value="Fibrinogen_C"/>
    <property type="match status" value="1"/>
</dbReference>
<evidence type="ECO:0000259" key="2">
    <source>
        <dbReference type="PROSITE" id="PS51406"/>
    </source>
</evidence>
<evidence type="ECO:0000256" key="1">
    <source>
        <dbReference type="SAM" id="Phobius"/>
    </source>
</evidence>
<dbReference type="AlphaFoldDB" id="A0A914VD59"/>
<dbReference type="SMART" id="SM00186">
    <property type="entry name" value="FBG"/>
    <property type="match status" value="1"/>
</dbReference>
<evidence type="ECO:0000313" key="3">
    <source>
        <dbReference type="Proteomes" id="UP000887566"/>
    </source>
</evidence>
<keyword evidence="1" id="KW-0812">Transmembrane</keyword>
<sequence length="297" mass="34114">MGIADAEETDPCIAAESRLHRGINPKTKLALIILLVALIVFILIAGVIALIVTFAKSSKTISECTDLRRDGETRNGIYSVAIDGVEPFNVYCDMQTDNGGWTVIQRRTNGELLFWNKKWHDYKQGFGTDLTNEFWLGLDKIHKLSAVDDDGKLRTTLRIDLWGDRCRDKYCSGHLNEHWWGEWDFSVADESERYRLKISVAKAGNLTEHTIYDVFYYMNNDQPFSTVEVDNAKAGFNCAEFRRFGGWWHKDCSHVALNGEYSENQGGARGFFWFYRHSSPTYNINPARSEMKIRRNN</sequence>
<dbReference type="WBParaSite" id="PSAMB.scaffold1733size28308.g14592.t1">
    <property type="protein sequence ID" value="PSAMB.scaffold1733size28308.g14592.t1"/>
    <property type="gene ID" value="PSAMB.scaffold1733size28308.g14592"/>
</dbReference>
<reference evidence="4" key="1">
    <citation type="submission" date="2022-11" db="UniProtKB">
        <authorList>
            <consortium name="WormBaseParasite"/>
        </authorList>
    </citation>
    <scope>IDENTIFICATION</scope>
</reference>
<organism evidence="3 4">
    <name type="scientific">Plectus sambesii</name>
    <dbReference type="NCBI Taxonomy" id="2011161"/>
    <lineage>
        <taxon>Eukaryota</taxon>
        <taxon>Metazoa</taxon>
        <taxon>Ecdysozoa</taxon>
        <taxon>Nematoda</taxon>
        <taxon>Chromadorea</taxon>
        <taxon>Plectida</taxon>
        <taxon>Plectina</taxon>
        <taxon>Plectoidea</taxon>
        <taxon>Plectidae</taxon>
        <taxon>Plectus</taxon>
    </lineage>
</organism>
<feature type="domain" description="Fibrinogen C-terminal" evidence="2">
    <location>
        <begin position="55"/>
        <end position="297"/>
    </location>
</feature>
<dbReference type="InterPro" id="IPR002181">
    <property type="entry name" value="Fibrinogen_a/b/g_C_dom"/>
</dbReference>